<sequence>MFPLIAGSVPQKIGPTCGAERLRQGWTTEHDALNDGKAKHDPETPVTPLTPADLDILGAAERAVGGTVSLRGTGAKAMELGAETVVGVDPRLEGLKGIRELQSTASQAVGTVAAELNAGADPREVENDIETEVARITTFPAAAEAPRITQVEPQELAVQFVLHGDITRDALKNLAVRVRDELTDLPGVSQVGISGIPADQIDIEVRRETLRSHGLGLLDLADRLSARNLDLSSGQIDTGASEVQVRTLGEAKTADDFRKIELFSDDNGATVELGDIASVSETRAETAVQATLSGNPAIFVSGRHRAGPLRCLRGTRLSGGGSEGVGLAKPERGAAGTYRPARQERHARRDPDLSLGS</sequence>
<dbReference type="Pfam" id="PF00873">
    <property type="entry name" value="ACR_tran"/>
    <property type="match status" value="1"/>
</dbReference>
<evidence type="ECO:0000313" key="3">
    <source>
        <dbReference type="Proteomes" id="UP000239434"/>
    </source>
</evidence>
<dbReference type="SUPFAM" id="SSF82693">
    <property type="entry name" value="Multidrug efflux transporter AcrB pore domain, PN1, PN2, PC1 and PC2 subdomains"/>
    <property type="match status" value="1"/>
</dbReference>
<dbReference type="AlphaFoldDB" id="A0A2S9IQW1"/>
<feature type="compositionally biased region" description="Basic and acidic residues" evidence="1">
    <location>
        <begin position="341"/>
        <end position="357"/>
    </location>
</feature>
<dbReference type="InterPro" id="IPR001036">
    <property type="entry name" value="Acrflvin-R"/>
</dbReference>
<name>A0A2S9IQW1_9HYPH</name>
<dbReference type="GO" id="GO:0042910">
    <property type="term" value="F:xenobiotic transmembrane transporter activity"/>
    <property type="evidence" value="ECO:0007669"/>
    <property type="project" value="TreeGrafter"/>
</dbReference>
<dbReference type="EMBL" id="PVBR01000009">
    <property type="protein sequence ID" value="PRD42914.1"/>
    <property type="molecule type" value="Genomic_DNA"/>
</dbReference>
<dbReference type="Gene3D" id="3.30.70.1320">
    <property type="entry name" value="Multidrug efflux transporter AcrB pore domain like"/>
    <property type="match status" value="1"/>
</dbReference>
<proteinExistence type="predicted"/>
<accession>A0A2S9IQW1</accession>
<dbReference type="Proteomes" id="UP000239434">
    <property type="component" value="Unassembled WGS sequence"/>
</dbReference>
<dbReference type="PANTHER" id="PTHR32063">
    <property type="match status" value="1"/>
</dbReference>
<dbReference type="PANTHER" id="PTHR32063:SF33">
    <property type="entry name" value="RND SUPERFAMILY EFFLUX PUMP PERMEASE COMPONENT"/>
    <property type="match status" value="1"/>
</dbReference>
<keyword evidence="3" id="KW-1185">Reference proteome</keyword>
<evidence type="ECO:0000256" key="1">
    <source>
        <dbReference type="SAM" id="MobiDB-lite"/>
    </source>
</evidence>
<evidence type="ECO:0008006" key="4">
    <source>
        <dbReference type="Google" id="ProtNLM"/>
    </source>
</evidence>
<feature type="region of interest" description="Disordered" evidence="1">
    <location>
        <begin position="319"/>
        <end position="357"/>
    </location>
</feature>
<organism evidence="2 3">
    <name type="scientific">Phyllobacterium phragmitis</name>
    <dbReference type="NCBI Taxonomy" id="2670329"/>
    <lineage>
        <taxon>Bacteria</taxon>
        <taxon>Pseudomonadati</taxon>
        <taxon>Pseudomonadota</taxon>
        <taxon>Alphaproteobacteria</taxon>
        <taxon>Hyphomicrobiales</taxon>
        <taxon>Phyllobacteriaceae</taxon>
        <taxon>Phyllobacterium</taxon>
    </lineage>
</organism>
<evidence type="ECO:0000313" key="2">
    <source>
        <dbReference type="EMBL" id="PRD42914.1"/>
    </source>
</evidence>
<reference evidence="2 3" key="1">
    <citation type="submission" date="2018-02" db="EMBL/GenBank/DDBJ databases">
        <title>The draft genome of Phyllobacterium sp. 1N-3.</title>
        <authorList>
            <person name="Liu L."/>
            <person name="Li L."/>
            <person name="Zhang X."/>
            <person name="Wang T."/>
            <person name="Liang L."/>
        </authorList>
    </citation>
    <scope>NUCLEOTIDE SEQUENCE [LARGE SCALE GENOMIC DNA]</scope>
    <source>
        <strain evidence="2 3">1N-3</strain>
    </source>
</reference>
<protein>
    <recommendedName>
        <fullName evidence="4">AcrB/AcrD/AcrF family protein</fullName>
    </recommendedName>
</protein>
<dbReference type="Gene3D" id="3.30.2090.10">
    <property type="entry name" value="Multidrug efflux transporter AcrB TolC docking domain, DN and DC subdomains"/>
    <property type="match status" value="1"/>
</dbReference>
<dbReference type="InterPro" id="IPR027463">
    <property type="entry name" value="AcrB_DN_DC_subdom"/>
</dbReference>
<dbReference type="Gene3D" id="3.30.70.1430">
    <property type="entry name" value="Multidrug efflux transporter AcrB pore domain"/>
    <property type="match status" value="1"/>
</dbReference>
<comment type="caution">
    <text evidence="2">The sequence shown here is derived from an EMBL/GenBank/DDBJ whole genome shotgun (WGS) entry which is preliminary data.</text>
</comment>
<dbReference type="SUPFAM" id="SSF82714">
    <property type="entry name" value="Multidrug efflux transporter AcrB TolC docking domain, DN and DC subdomains"/>
    <property type="match status" value="1"/>
</dbReference>
<gene>
    <name evidence="2" type="ORF">C5748_14185</name>
</gene>
<dbReference type="RefSeq" id="WP_105742578.1">
    <property type="nucleotide sequence ID" value="NZ_PVBR01000009.1"/>
</dbReference>
<dbReference type="GO" id="GO:0005886">
    <property type="term" value="C:plasma membrane"/>
    <property type="evidence" value="ECO:0007669"/>
    <property type="project" value="TreeGrafter"/>
</dbReference>